<evidence type="ECO:0000256" key="1">
    <source>
        <dbReference type="ARBA" id="ARBA00022723"/>
    </source>
</evidence>
<dbReference type="Gene3D" id="3.10.180.10">
    <property type="entry name" value="2,3-Dihydroxybiphenyl 1,2-Dioxygenase, domain 1"/>
    <property type="match status" value="1"/>
</dbReference>
<dbReference type="InterPro" id="IPR019883">
    <property type="entry name" value="Lactoylglutathione_lyase"/>
</dbReference>
<name>A0A1G8VJF0_9BACI</name>
<protein>
    <submittedName>
        <fullName evidence="3">Lactoylglutathione lyase family protein</fullName>
    </submittedName>
</protein>
<gene>
    <name evidence="3" type="ORF">SAMN04490247_2743</name>
</gene>
<dbReference type="PANTHER" id="PTHR43048:SF6">
    <property type="entry name" value="BLR8189 PROTEIN"/>
    <property type="match status" value="1"/>
</dbReference>
<keyword evidence="1" id="KW-0479">Metal-binding</keyword>
<dbReference type="InterPro" id="IPR051785">
    <property type="entry name" value="MMCE/EMCE_epimerase"/>
</dbReference>
<dbReference type="GO" id="GO:0046872">
    <property type="term" value="F:metal ion binding"/>
    <property type="evidence" value="ECO:0007669"/>
    <property type="project" value="UniProtKB-KW"/>
</dbReference>
<organism evidence="3 4">
    <name type="scientific">Salimicrobium halophilum</name>
    <dbReference type="NCBI Taxonomy" id="86666"/>
    <lineage>
        <taxon>Bacteria</taxon>
        <taxon>Bacillati</taxon>
        <taxon>Bacillota</taxon>
        <taxon>Bacilli</taxon>
        <taxon>Bacillales</taxon>
        <taxon>Bacillaceae</taxon>
        <taxon>Salimicrobium</taxon>
    </lineage>
</organism>
<dbReference type="GO" id="GO:0004493">
    <property type="term" value="F:methylmalonyl-CoA epimerase activity"/>
    <property type="evidence" value="ECO:0007669"/>
    <property type="project" value="TreeGrafter"/>
</dbReference>
<evidence type="ECO:0000259" key="2">
    <source>
        <dbReference type="PROSITE" id="PS51819"/>
    </source>
</evidence>
<dbReference type="PANTHER" id="PTHR43048">
    <property type="entry name" value="METHYLMALONYL-COA EPIMERASE"/>
    <property type="match status" value="1"/>
</dbReference>
<dbReference type="STRING" id="86666.SAMN04490247_2743"/>
<keyword evidence="4" id="KW-1185">Reference proteome</keyword>
<dbReference type="AlphaFoldDB" id="A0A1G8VJF0"/>
<dbReference type="InterPro" id="IPR037523">
    <property type="entry name" value="VOC_core"/>
</dbReference>
<dbReference type="InterPro" id="IPR004360">
    <property type="entry name" value="Glyas_Fos-R_dOase_dom"/>
</dbReference>
<feature type="domain" description="VOC" evidence="2">
    <location>
        <begin position="8"/>
        <end position="154"/>
    </location>
</feature>
<reference evidence="4" key="1">
    <citation type="submission" date="2016-10" db="EMBL/GenBank/DDBJ databases">
        <authorList>
            <person name="Varghese N."/>
            <person name="Submissions S."/>
        </authorList>
    </citation>
    <scope>NUCLEOTIDE SEQUENCE [LARGE SCALE GENOMIC DNA]</scope>
    <source>
        <strain evidence="4">DSM 4771</strain>
    </source>
</reference>
<dbReference type="Pfam" id="PF00903">
    <property type="entry name" value="Glyoxalase"/>
    <property type="match status" value="1"/>
</dbReference>
<keyword evidence="3" id="KW-0456">Lyase</keyword>
<proteinExistence type="predicted"/>
<dbReference type="GO" id="GO:0016829">
    <property type="term" value="F:lyase activity"/>
    <property type="evidence" value="ECO:0007669"/>
    <property type="project" value="UniProtKB-KW"/>
</dbReference>
<dbReference type="InterPro" id="IPR029068">
    <property type="entry name" value="Glyas_Bleomycin-R_OHBP_Dase"/>
</dbReference>
<dbReference type="Proteomes" id="UP000199225">
    <property type="component" value="Unassembled WGS sequence"/>
</dbReference>
<dbReference type="SUPFAM" id="SSF54593">
    <property type="entry name" value="Glyoxalase/Bleomycin resistance protein/Dihydroxybiphenyl dioxygenase"/>
    <property type="match status" value="1"/>
</dbReference>
<dbReference type="EMBL" id="FNEV01000009">
    <property type="protein sequence ID" value="SDJ66178.1"/>
    <property type="molecule type" value="Genomic_DNA"/>
</dbReference>
<dbReference type="NCBIfam" id="TIGR03645">
    <property type="entry name" value="glyox_marine"/>
    <property type="match status" value="1"/>
</dbReference>
<dbReference type="GO" id="GO:0046491">
    <property type="term" value="P:L-methylmalonyl-CoA metabolic process"/>
    <property type="evidence" value="ECO:0007669"/>
    <property type="project" value="TreeGrafter"/>
</dbReference>
<sequence>MMKPYPRSFSHIGLSVPNLEDAVSFYTEVFGWYTIMELSVVKNDDSPIGQMCRDVFGEEWDQFRIAHLATGDKIGIEMFEFPENEQPENNFEYWKTGIFHFCIQDPDIEGIVEKIKENGGKQRMPIREYYPGEKPFKMVYVEDPFGNIFEIYTHSYELTYSEGAY</sequence>
<dbReference type="PROSITE" id="PS51819">
    <property type="entry name" value="VOC"/>
    <property type="match status" value="1"/>
</dbReference>
<dbReference type="OrthoDB" id="2613830at2"/>
<evidence type="ECO:0000313" key="4">
    <source>
        <dbReference type="Proteomes" id="UP000199225"/>
    </source>
</evidence>
<evidence type="ECO:0000313" key="3">
    <source>
        <dbReference type="EMBL" id="SDJ66178.1"/>
    </source>
</evidence>
<dbReference type="CDD" id="cd16361">
    <property type="entry name" value="VOC_ShValD_like"/>
    <property type="match status" value="1"/>
</dbReference>
<accession>A0A1G8VJF0</accession>